<evidence type="ECO:0000313" key="9">
    <source>
        <dbReference type="Proteomes" id="UP000008698"/>
    </source>
</evidence>
<dbReference type="RefSeq" id="XP_003009640.1">
    <property type="nucleotide sequence ID" value="XM_003009594.1"/>
</dbReference>
<evidence type="ECO:0000256" key="1">
    <source>
        <dbReference type="ARBA" id="ARBA00004141"/>
    </source>
</evidence>
<evidence type="ECO:0000313" key="8">
    <source>
        <dbReference type="EMBL" id="EEY15214.1"/>
    </source>
</evidence>
<dbReference type="OrthoDB" id="430207at2759"/>
<name>C9S737_VERA1</name>
<dbReference type="Pfam" id="PF04117">
    <property type="entry name" value="Mpv17_PMP22"/>
    <property type="match status" value="1"/>
</dbReference>
<dbReference type="InterPro" id="IPR007248">
    <property type="entry name" value="Mpv17_PMP22"/>
</dbReference>
<dbReference type="KEGG" id="val:VDBG_01323"/>
<dbReference type="GO" id="GO:0005739">
    <property type="term" value="C:mitochondrion"/>
    <property type="evidence" value="ECO:0007669"/>
    <property type="project" value="TreeGrafter"/>
</dbReference>
<evidence type="ECO:0000256" key="5">
    <source>
        <dbReference type="ARBA" id="ARBA00023136"/>
    </source>
</evidence>
<evidence type="ECO:0000256" key="2">
    <source>
        <dbReference type="ARBA" id="ARBA00006824"/>
    </source>
</evidence>
<dbReference type="PANTHER" id="PTHR11266:SF113">
    <property type="entry name" value="MEMBRANE PROTEIN, MPV17_PMP22 FAMILY, PUTATIVE (AFU_ORTHOLOGUE AFUA_1G13840)-RELATED"/>
    <property type="match status" value="1"/>
</dbReference>
<keyword evidence="5" id="KW-0472">Membrane</keyword>
<organism evidence="9">
    <name type="scientific">Verticillium alfalfae (strain VaMs.102 / ATCC MYA-4576 / FGSC 10136)</name>
    <name type="common">Verticillium wilt of alfalfa</name>
    <name type="synonym">Verticillium albo-atrum</name>
    <dbReference type="NCBI Taxonomy" id="526221"/>
    <lineage>
        <taxon>Eukaryota</taxon>
        <taxon>Fungi</taxon>
        <taxon>Dikarya</taxon>
        <taxon>Ascomycota</taxon>
        <taxon>Pezizomycotina</taxon>
        <taxon>Sordariomycetes</taxon>
        <taxon>Hypocreomycetidae</taxon>
        <taxon>Glomerellales</taxon>
        <taxon>Plectosphaerellaceae</taxon>
        <taxon>Verticillium</taxon>
    </lineage>
</organism>
<keyword evidence="9" id="KW-1185">Reference proteome</keyword>
<dbReference type="Proteomes" id="UP000008698">
    <property type="component" value="Unassembled WGS sequence"/>
</dbReference>
<dbReference type="GeneID" id="9536252"/>
<feature type="region of interest" description="Disordered" evidence="7">
    <location>
        <begin position="47"/>
        <end position="84"/>
    </location>
</feature>
<dbReference type="GO" id="GO:0016020">
    <property type="term" value="C:membrane"/>
    <property type="evidence" value="ECO:0007669"/>
    <property type="project" value="UniProtKB-SubCell"/>
</dbReference>
<dbReference type="eggNOG" id="KOG1944">
    <property type="taxonomic scope" value="Eukaryota"/>
</dbReference>
<dbReference type="AlphaFoldDB" id="C9S737"/>
<sequence>MPGSRPNLGVTHAIPAPMTAVLKETTTKRKLDGMTMTTLLRGVLRRQAPWLRRRAGQRRPQATKHNPEQPRQTPKQQDQIPVPNTVPTIPLWQRLGPLTTAAEGYARAQRNRPYWTQFVTALVIYFCADMSAQRMSGKEYAPERTGRSLIIGGLSAIPSYKWFIFLSVNFNYASRIGSLAVKIIVNQTCFTPLFNSYFFGMQAFLAGDSLEQVVERIRRTVPTSIVNSCKLWPAVTAFSFTFIPMEYRSVFSGVIAVGWQTYLSFLNREAEVAEEAAALAAGREEVVPVVPNSRQLARMEV</sequence>
<dbReference type="PANTHER" id="PTHR11266">
    <property type="entry name" value="PEROXISOMAL MEMBRANE PROTEIN 2, PXMP2 MPV17"/>
    <property type="match status" value="1"/>
</dbReference>
<dbReference type="HOGENOM" id="CLU_049109_10_1_1"/>
<reference evidence="9" key="1">
    <citation type="journal article" date="2011" name="PLoS Pathog.">
        <title>Comparative genomics yields insights into niche adaptation of plant vascular wilt pathogens.</title>
        <authorList>
            <person name="Klosterman S.J."/>
            <person name="Subbarao K.V."/>
            <person name="Kang S."/>
            <person name="Veronese P."/>
            <person name="Gold S.E."/>
            <person name="Thomma B.P.H.J."/>
            <person name="Chen Z."/>
            <person name="Henrissat B."/>
            <person name="Lee Y.-H."/>
            <person name="Park J."/>
            <person name="Garcia-Pedrajas M.D."/>
            <person name="Barbara D.J."/>
            <person name="Anchieta A."/>
            <person name="de Jonge R."/>
            <person name="Santhanam P."/>
            <person name="Maruthachalam K."/>
            <person name="Atallah Z."/>
            <person name="Amyotte S.G."/>
            <person name="Paz Z."/>
            <person name="Inderbitzin P."/>
            <person name="Hayes R.J."/>
            <person name="Heiman D.I."/>
            <person name="Young S."/>
            <person name="Zeng Q."/>
            <person name="Engels R."/>
            <person name="Galagan J."/>
            <person name="Cuomo C.A."/>
            <person name="Dobinson K.F."/>
            <person name="Ma L.-J."/>
        </authorList>
    </citation>
    <scope>NUCLEOTIDE SEQUENCE [LARGE SCALE GENOMIC DNA]</scope>
    <source>
        <strain evidence="9">VaMs.102 / ATCC MYA-4576 / FGSC 10136</strain>
    </source>
</reference>
<protein>
    <submittedName>
        <fullName evidence="8">Uncharacterized protein</fullName>
    </submittedName>
</protein>
<keyword evidence="4" id="KW-1133">Transmembrane helix</keyword>
<dbReference type="OMA" id="SRWTSIT"/>
<evidence type="ECO:0000256" key="6">
    <source>
        <dbReference type="RuleBase" id="RU363053"/>
    </source>
</evidence>
<evidence type="ECO:0000256" key="3">
    <source>
        <dbReference type="ARBA" id="ARBA00022692"/>
    </source>
</evidence>
<comment type="similarity">
    <text evidence="2 6">Belongs to the peroxisomal membrane protein PXMP2/4 family.</text>
</comment>
<comment type="subcellular location">
    <subcellularLocation>
        <location evidence="1">Membrane</location>
        <topology evidence="1">Multi-pass membrane protein</topology>
    </subcellularLocation>
</comment>
<dbReference type="EMBL" id="DS985214">
    <property type="protein sequence ID" value="EEY15214.1"/>
    <property type="molecule type" value="Genomic_DNA"/>
</dbReference>
<dbReference type="STRING" id="526221.C9S737"/>
<feature type="compositionally biased region" description="Polar residues" evidence="7">
    <location>
        <begin position="69"/>
        <end position="79"/>
    </location>
</feature>
<evidence type="ECO:0000256" key="7">
    <source>
        <dbReference type="SAM" id="MobiDB-lite"/>
    </source>
</evidence>
<evidence type="ECO:0000256" key="4">
    <source>
        <dbReference type="ARBA" id="ARBA00022989"/>
    </source>
</evidence>
<keyword evidence="3" id="KW-0812">Transmembrane</keyword>
<proteinExistence type="inferred from homology"/>
<accession>C9S737</accession>
<gene>
    <name evidence="8" type="ORF">VDBG_01323</name>
</gene>